<dbReference type="PANTHER" id="PTHR37423">
    <property type="entry name" value="SOLUBLE LYTIC MUREIN TRANSGLYCOSYLASE-RELATED"/>
    <property type="match status" value="1"/>
</dbReference>
<evidence type="ECO:0000256" key="2">
    <source>
        <dbReference type="SAM" id="SignalP"/>
    </source>
</evidence>
<dbReference type="PANTHER" id="PTHR37423:SF2">
    <property type="entry name" value="MEMBRANE-BOUND LYTIC MUREIN TRANSGLYCOSYLASE C"/>
    <property type="match status" value="1"/>
</dbReference>
<organism evidence="4 5">
    <name type="scientific">Wenyingzhuangia marina</name>
    <dbReference type="NCBI Taxonomy" id="1195760"/>
    <lineage>
        <taxon>Bacteria</taxon>
        <taxon>Pseudomonadati</taxon>
        <taxon>Bacteroidota</taxon>
        <taxon>Flavobacteriia</taxon>
        <taxon>Flavobacteriales</taxon>
        <taxon>Flavobacteriaceae</taxon>
        <taxon>Wenyingzhuangia</taxon>
    </lineage>
</organism>
<dbReference type="CDD" id="cd16894">
    <property type="entry name" value="MltD-like"/>
    <property type="match status" value="1"/>
</dbReference>
<reference evidence="5" key="1">
    <citation type="submission" date="2016-11" db="EMBL/GenBank/DDBJ databases">
        <authorList>
            <person name="Varghese N."/>
            <person name="Submissions S."/>
        </authorList>
    </citation>
    <scope>NUCLEOTIDE SEQUENCE [LARGE SCALE GENOMIC DNA]</scope>
    <source>
        <strain evidence="5">DSM 100572</strain>
    </source>
</reference>
<gene>
    <name evidence="4" type="ORF">SAMN05444281_2275</name>
</gene>
<sequence length="298" mass="34102">MKKHLIWIVSTGAILISIPFFTNATPSTKKTGENYIIKALKIPNGIQFAGEGIPIHNIDVKERVDKEFLVNTYWQSNGLLLIKRAHKFFPIIEPILKKNNIPDDFKYLAVIESGLQNVTSPAGAKGFWQLMPATAREYGLEVNSNVDERYDLEKATNAACQYILKAKEEFGTWTAAAASYNIGINGLGRRMEEQMVTSYYDVLLPDETSRYIPRIIAVKEILSKPYDYGFVYEKNDLYKLPTYKTVKVDTAITNIASFAKNFNTNYKELKILNPWLRENELNNRSRKLYKIKIPETVK</sequence>
<comment type="similarity">
    <text evidence="1">Belongs to the transglycosylase Slt family.</text>
</comment>
<dbReference type="EMBL" id="FQXQ01000004">
    <property type="protein sequence ID" value="SHH83279.1"/>
    <property type="molecule type" value="Genomic_DNA"/>
</dbReference>
<dbReference type="InterPro" id="IPR023346">
    <property type="entry name" value="Lysozyme-like_dom_sf"/>
</dbReference>
<protein>
    <submittedName>
        <fullName evidence="4">Transglycosylase SLT domain-containing protein</fullName>
    </submittedName>
</protein>
<feature type="domain" description="Transglycosylase SLT" evidence="3">
    <location>
        <begin position="91"/>
        <end position="194"/>
    </location>
</feature>
<feature type="chain" id="PRO_5012296638" evidence="2">
    <location>
        <begin position="25"/>
        <end position="298"/>
    </location>
</feature>
<dbReference type="Pfam" id="PF01464">
    <property type="entry name" value="SLT"/>
    <property type="match status" value="1"/>
</dbReference>
<keyword evidence="2" id="KW-0732">Signal</keyword>
<dbReference type="Proteomes" id="UP000184109">
    <property type="component" value="Unassembled WGS sequence"/>
</dbReference>
<accession>A0A1M5W6P6</accession>
<feature type="signal peptide" evidence="2">
    <location>
        <begin position="1"/>
        <end position="24"/>
    </location>
</feature>
<dbReference type="InterPro" id="IPR008258">
    <property type="entry name" value="Transglycosylase_SLT_dom_1"/>
</dbReference>
<dbReference type="STRING" id="1195760.SAMN05444281_2275"/>
<evidence type="ECO:0000313" key="4">
    <source>
        <dbReference type="EMBL" id="SHH83279.1"/>
    </source>
</evidence>
<dbReference type="OrthoDB" id="9815002at2"/>
<proteinExistence type="inferred from homology"/>
<evidence type="ECO:0000256" key="1">
    <source>
        <dbReference type="ARBA" id="ARBA00007734"/>
    </source>
</evidence>
<dbReference type="Gene3D" id="1.10.530.10">
    <property type="match status" value="1"/>
</dbReference>
<evidence type="ECO:0000259" key="3">
    <source>
        <dbReference type="Pfam" id="PF01464"/>
    </source>
</evidence>
<evidence type="ECO:0000313" key="5">
    <source>
        <dbReference type="Proteomes" id="UP000184109"/>
    </source>
</evidence>
<dbReference type="AlphaFoldDB" id="A0A1M5W6P6"/>
<name>A0A1M5W6P6_9FLAO</name>
<dbReference type="SUPFAM" id="SSF53955">
    <property type="entry name" value="Lysozyme-like"/>
    <property type="match status" value="1"/>
</dbReference>
<keyword evidence="5" id="KW-1185">Reference proteome</keyword>
<dbReference type="RefSeq" id="WP_073121582.1">
    <property type="nucleotide sequence ID" value="NZ_BMEN01000004.1"/>
</dbReference>